<gene>
    <name evidence="1" type="primary">Acey_s0092.g2567</name>
    <name evidence="1" type="ORF">Y032_0092g2567</name>
</gene>
<dbReference type="AlphaFoldDB" id="A0A016TM07"/>
<organism evidence="1 2">
    <name type="scientific">Ancylostoma ceylanicum</name>
    <dbReference type="NCBI Taxonomy" id="53326"/>
    <lineage>
        <taxon>Eukaryota</taxon>
        <taxon>Metazoa</taxon>
        <taxon>Ecdysozoa</taxon>
        <taxon>Nematoda</taxon>
        <taxon>Chromadorea</taxon>
        <taxon>Rhabditida</taxon>
        <taxon>Rhabditina</taxon>
        <taxon>Rhabditomorpha</taxon>
        <taxon>Strongyloidea</taxon>
        <taxon>Ancylostomatidae</taxon>
        <taxon>Ancylostomatinae</taxon>
        <taxon>Ancylostoma</taxon>
    </lineage>
</organism>
<sequence>MCRRNTAKQFRESGKVRSLRDSHFCHLRTSGDSVLRLPSPSQRLRQWLQSSRCAIYGAALHPSNSFTPYYDLQWPSGSGTFVRARHGGPAAAKCSFTRRAVRSSTVYSGAVLKTP</sequence>
<evidence type="ECO:0000313" key="2">
    <source>
        <dbReference type="Proteomes" id="UP000024635"/>
    </source>
</evidence>
<name>A0A016TM07_9BILA</name>
<accession>A0A016TM07</accession>
<protein>
    <submittedName>
        <fullName evidence="1">Uncharacterized protein</fullName>
    </submittedName>
</protein>
<comment type="caution">
    <text evidence="1">The sequence shown here is derived from an EMBL/GenBank/DDBJ whole genome shotgun (WGS) entry which is preliminary data.</text>
</comment>
<dbReference type="EMBL" id="JARK01001428">
    <property type="protein sequence ID" value="EYC03692.1"/>
    <property type="molecule type" value="Genomic_DNA"/>
</dbReference>
<reference evidence="2" key="1">
    <citation type="journal article" date="2015" name="Nat. Genet.">
        <title>The genome and transcriptome of the zoonotic hookworm Ancylostoma ceylanicum identify infection-specific gene families.</title>
        <authorList>
            <person name="Schwarz E.M."/>
            <person name="Hu Y."/>
            <person name="Antoshechkin I."/>
            <person name="Miller M.M."/>
            <person name="Sternberg P.W."/>
            <person name="Aroian R.V."/>
        </authorList>
    </citation>
    <scope>NUCLEOTIDE SEQUENCE</scope>
    <source>
        <strain evidence="2">HY135</strain>
    </source>
</reference>
<dbReference type="Proteomes" id="UP000024635">
    <property type="component" value="Unassembled WGS sequence"/>
</dbReference>
<proteinExistence type="predicted"/>
<keyword evidence="2" id="KW-1185">Reference proteome</keyword>
<evidence type="ECO:0000313" key="1">
    <source>
        <dbReference type="EMBL" id="EYC03692.1"/>
    </source>
</evidence>